<keyword evidence="2" id="KW-1185">Reference proteome</keyword>
<name>A0ABQ5APC0_9ASTR</name>
<evidence type="ECO:0000313" key="2">
    <source>
        <dbReference type="Proteomes" id="UP001151760"/>
    </source>
</evidence>
<reference evidence="1" key="2">
    <citation type="submission" date="2022-01" db="EMBL/GenBank/DDBJ databases">
        <authorList>
            <person name="Yamashiro T."/>
            <person name="Shiraishi A."/>
            <person name="Satake H."/>
            <person name="Nakayama K."/>
        </authorList>
    </citation>
    <scope>NUCLEOTIDE SEQUENCE</scope>
</reference>
<comment type="caution">
    <text evidence="1">The sequence shown here is derived from an EMBL/GenBank/DDBJ whole genome shotgun (WGS) entry which is preliminary data.</text>
</comment>
<dbReference type="Proteomes" id="UP001151760">
    <property type="component" value="Unassembled WGS sequence"/>
</dbReference>
<sequence>MDNPNITMEEYIRLEEEKARWRGKVYNWETAKYGKIWYDKDVHDIRSVETEFPAIVFNDELSTEKTLSCEPTGTLVSKNGYDVLDMTPLPPRDQRHLWLRYQVEGYTEEIVEDGIYWGRWTGDIYESRLEEVGDARCSITWRQFILALGLHTAEERVIPDKGDLSDYWIEISSDMDFLRVAPSYTYIKDPVHAEGRKSGAKLSGGHFIRRLAHHFRLVSDDGLRGLSVVTSELPLIDMGKLVKLNIYIEVGDDWAWVAHGAERQPVAASATLRDAEDVPDVDEGAQVVLALVHAPHHHLQLRIRLCPRD</sequence>
<reference evidence="1" key="1">
    <citation type="journal article" date="2022" name="Int. J. Mol. Sci.">
        <title>Draft Genome of Tanacetum Coccineum: Genomic Comparison of Closely Related Tanacetum-Family Plants.</title>
        <authorList>
            <person name="Yamashiro T."/>
            <person name="Shiraishi A."/>
            <person name="Nakayama K."/>
            <person name="Satake H."/>
        </authorList>
    </citation>
    <scope>NUCLEOTIDE SEQUENCE</scope>
</reference>
<evidence type="ECO:0000313" key="1">
    <source>
        <dbReference type="EMBL" id="GJT02894.1"/>
    </source>
</evidence>
<organism evidence="1 2">
    <name type="scientific">Tanacetum coccineum</name>
    <dbReference type="NCBI Taxonomy" id="301880"/>
    <lineage>
        <taxon>Eukaryota</taxon>
        <taxon>Viridiplantae</taxon>
        <taxon>Streptophyta</taxon>
        <taxon>Embryophyta</taxon>
        <taxon>Tracheophyta</taxon>
        <taxon>Spermatophyta</taxon>
        <taxon>Magnoliopsida</taxon>
        <taxon>eudicotyledons</taxon>
        <taxon>Gunneridae</taxon>
        <taxon>Pentapetalae</taxon>
        <taxon>asterids</taxon>
        <taxon>campanulids</taxon>
        <taxon>Asterales</taxon>
        <taxon>Asteraceae</taxon>
        <taxon>Asteroideae</taxon>
        <taxon>Anthemideae</taxon>
        <taxon>Anthemidinae</taxon>
        <taxon>Tanacetum</taxon>
    </lineage>
</organism>
<dbReference type="EMBL" id="BQNB010012383">
    <property type="protein sequence ID" value="GJT02894.1"/>
    <property type="molecule type" value="Genomic_DNA"/>
</dbReference>
<gene>
    <name evidence="1" type="ORF">Tco_0824063</name>
</gene>
<proteinExistence type="predicted"/>
<accession>A0ABQ5APC0</accession>
<protein>
    <submittedName>
        <fullName evidence="1">Uncharacterized protein</fullName>
    </submittedName>
</protein>